<protein>
    <submittedName>
        <fullName evidence="1">Uncharacterized protein</fullName>
    </submittedName>
</protein>
<proteinExistence type="predicted"/>
<evidence type="ECO:0000313" key="1">
    <source>
        <dbReference type="EMBL" id="VFU07143.1"/>
    </source>
</evidence>
<dbReference type="AlphaFoldDB" id="A0A4U8YZE3"/>
<accession>A0A4U8YZE3</accession>
<organism evidence="1 2">
    <name type="scientific">Methylocella tundrae</name>
    <dbReference type="NCBI Taxonomy" id="227605"/>
    <lineage>
        <taxon>Bacteria</taxon>
        <taxon>Pseudomonadati</taxon>
        <taxon>Pseudomonadota</taxon>
        <taxon>Alphaproteobacteria</taxon>
        <taxon>Hyphomicrobiales</taxon>
        <taxon>Beijerinckiaceae</taxon>
        <taxon>Methylocella</taxon>
    </lineage>
</organism>
<dbReference type="KEGG" id="mtun:MTUNDRAET4_0250"/>
<reference evidence="1 2" key="1">
    <citation type="submission" date="2019-03" db="EMBL/GenBank/DDBJ databases">
        <authorList>
            <person name="Kox A.R. M."/>
        </authorList>
    </citation>
    <scope>NUCLEOTIDE SEQUENCE [LARGE SCALE GENOMIC DNA]</scope>
    <source>
        <strain evidence="1">MTUNDRAET4 annotated genome</strain>
    </source>
</reference>
<sequence length="39" mass="4335">MQRRLANAAELPSISALESDLVEARSKVRAIFRQVLSAH</sequence>
<gene>
    <name evidence="1" type="ORF">MTUNDRAET4_0250</name>
</gene>
<dbReference type="EMBL" id="LR536450">
    <property type="protein sequence ID" value="VFU07143.1"/>
    <property type="molecule type" value="Genomic_DNA"/>
</dbReference>
<name>A0A4U8YZE3_METTU</name>
<evidence type="ECO:0000313" key="2">
    <source>
        <dbReference type="Proteomes" id="UP000294360"/>
    </source>
</evidence>
<dbReference type="Proteomes" id="UP000294360">
    <property type="component" value="Chromosome"/>
</dbReference>